<feature type="domain" description="Transcription factor TFIIIC triple barrel" evidence="1">
    <location>
        <begin position="83"/>
        <end position="134"/>
    </location>
</feature>
<evidence type="ECO:0000313" key="2">
    <source>
        <dbReference type="Proteomes" id="UP000887565"/>
    </source>
</evidence>
<evidence type="ECO:0000259" key="1">
    <source>
        <dbReference type="Pfam" id="PF10419"/>
    </source>
</evidence>
<dbReference type="InterPro" id="IPR019481">
    <property type="entry name" value="TFIIIC_triple_barrel"/>
</dbReference>
<dbReference type="Gene3D" id="2.60.40.4370">
    <property type="match status" value="1"/>
</dbReference>
<reference evidence="3" key="1">
    <citation type="submission" date="2022-11" db="UniProtKB">
        <authorList>
            <consortium name="WormBaseParasite"/>
        </authorList>
    </citation>
    <scope>IDENTIFICATION</scope>
</reference>
<organism evidence="2 3">
    <name type="scientific">Romanomermis culicivorax</name>
    <name type="common">Nematode worm</name>
    <dbReference type="NCBI Taxonomy" id="13658"/>
    <lineage>
        <taxon>Eukaryota</taxon>
        <taxon>Metazoa</taxon>
        <taxon>Ecdysozoa</taxon>
        <taxon>Nematoda</taxon>
        <taxon>Enoplea</taxon>
        <taxon>Dorylaimia</taxon>
        <taxon>Mermithida</taxon>
        <taxon>Mermithoidea</taxon>
        <taxon>Mermithidae</taxon>
        <taxon>Romanomermis</taxon>
    </lineage>
</organism>
<name>A0A915HF64_ROMCU</name>
<protein>
    <submittedName>
        <fullName evidence="3">Transcription factor TFIIIC triple barrel domain-containing protein</fullName>
    </submittedName>
</protein>
<proteinExistence type="predicted"/>
<keyword evidence="2" id="KW-1185">Reference proteome</keyword>
<dbReference type="Pfam" id="PF10419">
    <property type="entry name" value="TFIIIC_sub6"/>
    <property type="match status" value="1"/>
</dbReference>
<evidence type="ECO:0000313" key="3">
    <source>
        <dbReference type="WBParaSite" id="nRc.2.0.1.t00309-RA"/>
    </source>
</evidence>
<dbReference type="Proteomes" id="UP000887565">
    <property type="component" value="Unplaced"/>
</dbReference>
<dbReference type="AlphaFoldDB" id="A0A915HF64"/>
<dbReference type="WBParaSite" id="nRc.2.0.1.t00309-RA">
    <property type="protein sequence ID" value="nRc.2.0.1.t00309-RA"/>
    <property type="gene ID" value="nRc.2.0.1.g00309"/>
</dbReference>
<accession>A0A915HF64</accession>
<sequence>MNSKQRGIGTNSQNSEFSKKLCLEWTNGDLGGEIKMTENGPNQNDDEYEEVTFAAELNGLFDEQYVQDTIAKGQIFVHRLDDEKQQPVIQIGTQLFLGQWEHLLGTDLIFTEAPKRHLLNFAGMSDKRLVAQQVLLLPKEKDEGEQEKGEEAVRNAEFIEESLHAALNVPQFETTDQ</sequence>